<sequence>MAHLARGRVDGLPGILAAHDEVGHQHRADGGVGHAVAGVAGDDVHIAVIHRIAAEVGQPVGRLHDLARPAVFHGTRHRETVPRPAFQFVVAMLRMVILPDLVVRPADDENVVVRLRAALLGPDVIVGVAGIPEQDGRYRILRHAQSDDVGAVASLLRMHDHAVIERRVGGNDDGICPDLAAGCGHGLHPGIPVHAERPRPAVHAPAITHDSLGQASQVLQRMELRLVAEMDAASGIESQAGHTFQQFDIGACPLRCVKLLVDVACAERVEVAADAFESAIDLLVPDDGFDLRDRLRIGVRDELRSLFAEAGLDVCIPFIRRKKMRGGAPGLPGAHTEGIDDHDAATLPAKKIGSRQPGNAGADHADIGLDITRQRRKIRHGSRRHPYRSGYAIACFQHDSSFLSA</sequence>
<dbReference type="AlphaFoldDB" id="A0A254TDH9"/>
<accession>A0A254TDH9</accession>
<dbReference type="EMBL" id="LSTO01000001">
    <property type="protein sequence ID" value="OWW20664.1"/>
    <property type="molecule type" value="Genomic_DNA"/>
</dbReference>
<gene>
    <name evidence="1" type="ORF">AYR66_15410</name>
</gene>
<protein>
    <submittedName>
        <fullName evidence="1">Uncharacterized protein</fullName>
    </submittedName>
</protein>
<comment type="caution">
    <text evidence="1">The sequence shown here is derived from an EMBL/GenBank/DDBJ whole genome shotgun (WGS) entry which is preliminary data.</text>
</comment>
<evidence type="ECO:0000313" key="2">
    <source>
        <dbReference type="Proteomes" id="UP000197535"/>
    </source>
</evidence>
<dbReference type="Proteomes" id="UP000197535">
    <property type="component" value="Unassembled WGS sequence"/>
</dbReference>
<keyword evidence="2" id="KW-1185">Reference proteome</keyword>
<proteinExistence type="predicted"/>
<evidence type="ECO:0000313" key="1">
    <source>
        <dbReference type="EMBL" id="OWW20664.1"/>
    </source>
</evidence>
<name>A0A254TDH9_9BURK</name>
<organism evidence="1 2">
    <name type="scientific">Noviherbaspirillum denitrificans</name>
    <dbReference type="NCBI Taxonomy" id="1968433"/>
    <lineage>
        <taxon>Bacteria</taxon>
        <taxon>Pseudomonadati</taxon>
        <taxon>Pseudomonadota</taxon>
        <taxon>Betaproteobacteria</taxon>
        <taxon>Burkholderiales</taxon>
        <taxon>Oxalobacteraceae</taxon>
        <taxon>Noviherbaspirillum</taxon>
    </lineage>
</organism>
<reference evidence="1 2" key="1">
    <citation type="submission" date="2016-02" db="EMBL/GenBank/DDBJ databases">
        <authorList>
            <person name="Wen L."/>
            <person name="He K."/>
            <person name="Yang H."/>
        </authorList>
    </citation>
    <scope>NUCLEOTIDE SEQUENCE [LARGE SCALE GENOMIC DNA]</scope>
    <source>
        <strain evidence="1 2">TSA40</strain>
    </source>
</reference>